<keyword evidence="2" id="KW-1185">Reference proteome</keyword>
<dbReference type="AlphaFoldDB" id="A0AAQ4EUC6"/>
<name>A0AAQ4EUC6_AMBAM</name>
<evidence type="ECO:0000313" key="1">
    <source>
        <dbReference type="EMBL" id="KAK8778320.1"/>
    </source>
</evidence>
<proteinExistence type="predicted"/>
<evidence type="ECO:0000313" key="2">
    <source>
        <dbReference type="Proteomes" id="UP001321473"/>
    </source>
</evidence>
<gene>
    <name evidence="1" type="ORF">V5799_020339</name>
</gene>
<organism evidence="1 2">
    <name type="scientific">Amblyomma americanum</name>
    <name type="common">Lone star tick</name>
    <dbReference type="NCBI Taxonomy" id="6943"/>
    <lineage>
        <taxon>Eukaryota</taxon>
        <taxon>Metazoa</taxon>
        <taxon>Ecdysozoa</taxon>
        <taxon>Arthropoda</taxon>
        <taxon>Chelicerata</taxon>
        <taxon>Arachnida</taxon>
        <taxon>Acari</taxon>
        <taxon>Parasitiformes</taxon>
        <taxon>Ixodida</taxon>
        <taxon>Ixodoidea</taxon>
        <taxon>Ixodidae</taxon>
        <taxon>Amblyomminae</taxon>
        <taxon>Amblyomma</taxon>
    </lineage>
</organism>
<comment type="caution">
    <text evidence="1">The sequence shown here is derived from an EMBL/GenBank/DDBJ whole genome shotgun (WGS) entry which is preliminary data.</text>
</comment>
<reference evidence="1 2" key="1">
    <citation type="journal article" date="2023" name="Arcadia Sci">
        <title>De novo assembly of a long-read Amblyomma americanum tick genome.</title>
        <authorList>
            <person name="Chou S."/>
            <person name="Poskanzer K.E."/>
            <person name="Rollins M."/>
            <person name="Thuy-Boun P.S."/>
        </authorList>
    </citation>
    <scope>NUCLEOTIDE SEQUENCE [LARGE SCALE GENOMIC DNA]</scope>
    <source>
        <strain evidence="1">F_SG_1</strain>
        <tissue evidence="1">Salivary glands</tissue>
    </source>
</reference>
<accession>A0AAQ4EUC6</accession>
<dbReference type="EMBL" id="JARKHS020010873">
    <property type="protein sequence ID" value="KAK8778320.1"/>
    <property type="molecule type" value="Genomic_DNA"/>
</dbReference>
<protein>
    <submittedName>
        <fullName evidence="1">Uncharacterized protein</fullName>
    </submittedName>
</protein>
<sequence>MLSTKSQQLEVEVVQKICHQDTMTTFKRLWLAALSKIHYISLDTTKAISGYFRTLKTIIEEAGFKYPKLISMKDRITALTRVKEMRISTFSNGTLSKEDLENSRFQQSLKMSGNDWISNMATVLRRTHAPDDVNEDSMMAEDEEYLETVEVQLLGDLPTNTVIVPHMFAVPPVVFPDVSAGTYANLAMFGFHIARKVMSLLLGVQGASPWSNDTTSYYAAAQSC</sequence>
<dbReference type="Proteomes" id="UP001321473">
    <property type="component" value="Unassembled WGS sequence"/>
</dbReference>